<dbReference type="Proteomes" id="UP000885690">
    <property type="component" value="Unassembled WGS sequence"/>
</dbReference>
<feature type="transmembrane region" description="Helical" evidence="1">
    <location>
        <begin position="12"/>
        <end position="30"/>
    </location>
</feature>
<sequence length="159" mass="17899">MKFKKRYRVKITRWGYLYILITIIIAMGAANTGNNLLYLLSSALLALMMISGISSIANLTGLEVTISPPQEIFASHPAPFRVTLKRRRWPLPATLVGVRAQSQEVKGIIMGPQKKEETIMWLTFPHRGKAKLSSIEVVSAFPLGFFTRSRKIEVNQELL</sequence>
<dbReference type="PANTHER" id="PTHR34351:SF1">
    <property type="entry name" value="SLR1927 PROTEIN"/>
    <property type="match status" value="1"/>
</dbReference>
<dbReference type="PANTHER" id="PTHR34351">
    <property type="entry name" value="SLR1927 PROTEIN-RELATED"/>
    <property type="match status" value="1"/>
</dbReference>
<evidence type="ECO:0008006" key="3">
    <source>
        <dbReference type="Google" id="ProtNLM"/>
    </source>
</evidence>
<dbReference type="EMBL" id="DQWS01000096">
    <property type="protein sequence ID" value="HDD52910.1"/>
    <property type="molecule type" value="Genomic_DNA"/>
</dbReference>
<dbReference type="AlphaFoldDB" id="A0A7C0U6G7"/>
<keyword evidence="1" id="KW-0472">Membrane</keyword>
<protein>
    <recommendedName>
        <fullName evidence="3">DUF58 domain-containing protein</fullName>
    </recommendedName>
</protein>
<name>A0A7C0U6G7_9BACT</name>
<gene>
    <name evidence="2" type="ORF">ENF32_02430</name>
</gene>
<reference evidence="2" key="1">
    <citation type="journal article" date="2020" name="mSystems">
        <title>Genome- and Community-Level Interaction Insights into Carbon Utilization and Element Cycling Functions of Hydrothermarchaeota in Hydrothermal Sediment.</title>
        <authorList>
            <person name="Zhou Z."/>
            <person name="Liu Y."/>
            <person name="Xu W."/>
            <person name="Pan J."/>
            <person name="Luo Z.H."/>
            <person name="Li M."/>
        </authorList>
    </citation>
    <scope>NUCLEOTIDE SEQUENCE [LARGE SCALE GENOMIC DNA]</scope>
    <source>
        <strain evidence="2">HyVt-115</strain>
    </source>
</reference>
<keyword evidence="1" id="KW-0812">Transmembrane</keyword>
<evidence type="ECO:0000313" key="2">
    <source>
        <dbReference type="EMBL" id="HDD52910.1"/>
    </source>
</evidence>
<keyword evidence="1" id="KW-1133">Transmembrane helix</keyword>
<feature type="non-terminal residue" evidence="2">
    <location>
        <position position="159"/>
    </location>
</feature>
<evidence type="ECO:0000256" key="1">
    <source>
        <dbReference type="SAM" id="Phobius"/>
    </source>
</evidence>
<organism evidence="2">
    <name type="scientific">Thermosulfidibacter takaii</name>
    <dbReference type="NCBI Taxonomy" id="412593"/>
    <lineage>
        <taxon>Bacteria</taxon>
        <taxon>Pseudomonadati</taxon>
        <taxon>Thermosulfidibacterota</taxon>
        <taxon>Thermosulfidibacteria</taxon>
        <taxon>Thermosulfidibacterales</taxon>
        <taxon>Thermosulfidibacteraceae</taxon>
    </lineage>
</organism>
<feature type="transmembrane region" description="Helical" evidence="1">
    <location>
        <begin position="36"/>
        <end position="57"/>
    </location>
</feature>
<accession>A0A7C0U6G7</accession>
<proteinExistence type="predicted"/>
<comment type="caution">
    <text evidence="2">The sequence shown here is derived from an EMBL/GenBank/DDBJ whole genome shotgun (WGS) entry which is preliminary data.</text>
</comment>